<keyword evidence="10" id="KW-1185">Reference proteome</keyword>
<accession>A0A5N6LXH6</accession>
<dbReference type="FunFam" id="1.20.58.760:FF:000012">
    <property type="entry name" value="probable inactive ATP-dependent zinc metalloprotease FTSHI 2, chloroplastic"/>
    <property type="match status" value="1"/>
</dbReference>
<dbReference type="AlphaFoldDB" id="A0A5N6LXH6"/>
<dbReference type="OrthoDB" id="1413014at2759"/>
<keyword evidence="5" id="KW-0809">Transit peptide</keyword>
<dbReference type="Gene3D" id="1.10.8.60">
    <property type="match status" value="1"/>
</dbReference>
<dbReference type="EMBL" id="SZYD01000018">
    <property type="protein sequence ID" value="KAD2806237.1"/>
    <property type="molecule type" value="Genomic_DNA"/>
</dbReference>
<dbReference type="Gene3D" id="3.40.50.300">
    <property type="entry name" value="P-loop containing nucleotide triphosphate hydrolases"/>
    <property type="match status" value="1"/>
</dbReference>
<feature type="region of interest" description="Disordered" evidence="7">
    <location>
        <begin position="1"/>
        <end position="43"/>
    </location>
</feature>
<feature type="region of interest" description="Disordered" evidence="7">
    <location>
        <begin position="293"/>
        <end position="316"/>
    </location>
</feature>
<evidence type="ECO:0000313" key="9">
    <source>
        <dbReference type="EMBL" id="KAD2806237.1"/>
    </source>
</evidence>
<evidence type="ECO:0000256" key="6">
    <source>
        <dbReference type="SAM" id="Coils"/>
    </source>
</evidence>
<dbReference type="SMART" id="SM00382">
    <property type="entry name" value="AAA"/>
    <property type="match status" value="1"/>
</dbReference>
<dbReference type="Gene3D" id="1.20.58.760">
    <property type="entry name" value="Peptidase M41"/>
    <property type="match status" value="1"/>
</dbReference>
<dbReference type="GO" id="GO:0006508">
    <property type="term" value="P:proteolysis"/>
    <property type="evidence" value="ECO:0007669"/>
    <property type="project" value="UniProtKB-KW"/>
</dbReference>
<dbReference type="SUPFAM" id="SSF140990">
    <property type="entry name" value="FtsH protease domain-like"/>
    <property type="match status" value="1"/>
</dbReference>
<feature type="coiled-coil region" evidence="6">
    <location>
        <begin position="189"/>
        <end position="223"/>
    </location>
</feature>
<evidence type="ECO:0000256" key="4">
    <source>
        <dbReference type="ARBA" id="ARBA00022801"/>
    </source>
</evidence>
<gene>
    <name evidence="9" type="ORF">E3N88_39614</name>
</gene>
<feature type="domain" description="AAA+ ATPase" evidence="8">
    <location>
        <begin position="388"/>
        <end position="527"/>
    </location>
</feature>
<evidence type="ECO:0000256" key="5">
    <source>
        <dbReference type="ARBA" id="ARBA00022946"/>
    </source>
</evidence>
<evidence type="ECO:0000259" key="8">
    <source>
        <dbReference type="SMART" id="SM00382"/>
    </source>
</evidence>
<dbReference type="FunFam" id="1.10.8.60:FF:000072">
    <property type="entry name" value="probable inactive ATP-dependent zinc metalloprotease FTSHI 2, chloroplastic"/>
    <property type="match status" value="1"/>
</dbReference>
<protein>
    <recommendedName>
        <fullName evidence="8">AAA+ ATPase domain-containing protein</fullName>
    </recommendedName>
</protein>
<evidence type="ECO:0000256" key="3">
    <source>
        <dbReference type="ARBA" id="ARBA00022670"/>
    </source>
</evidence>
<dbReference type="Pfam" id="PF17862">
    <property type="entry name" value="AAA_lid_3"/>
    <property type="match status" value="1"/>
</dbReference>
<dbReference type="SUPFAM" id="SSF52540">
    <property type="entry name" value="P-loop containing nucleoside triphosphate hydrolases"/>
    <property type="match status" value="1"/>
</dbReference>
<keyword evidence="3" id="KW-0645">Protease</keyword>
<dbReference type="InterPro" id="IPR000642">
    <property type="entry name" value="Peptidase_M41"/>
</dbReference>
<dbReference type="InterPro" id="IPR003959">
    <property type="entry name" value="ATPase_AAA_core"/>
</dbReference>
<dbReference type="InterPro" id="IPR041569">
    <property type="entry name" value="AAA_lid_3"/>
</dbReference>
<dbReference type="Pfam" id="PF00004">
    <property type="entry name" value="AAA"/>
    <property type="match status" value="1"/>
</dbReference>
<dbReference type="GO" id="GO:0004222">
    <property type="term" value="F:metalloendopeptidase activity"/>
    <property type="evidence" value="ECO:0007669"/>
    <property type="project" value="InterPro"/>
</dbReference>
<dbReference type="PANTHER" id="PTHR23076:SF56">
    <property type="entry name" value="INACTIVE ATP-DEPENDENT ZINC METALLOPROTEASE FTSHI 2, CHLOROPLASTIC-RELATED"/>
    <property type="match status" value="1"/>
</dbReference>
<dbReference type="InterPro" id="IPR027417">
    <property type="entry name" value="P-loop_NTPase"/>
</dbReference>
<comment type="similarity">
    <text evidence="1">In the C-terminal section; belongs to the peptidase M41 family.</text>
</comment>
<dbReference type="Pfam" id="PF01434">
    <property type="entry name" value="Peptidase_M41"/>
    <property type="match status" value="1"/>
</dbReference>
<dbReference type="InterPro" id="IPR003593">
    <property type="entry name" value="AAA+_ATPase"/>
</dbReference>
<proteinExistence type="inferred from homology"/>
<dbReference type="GO" id="GO:0009507">
    <property type="term" value="C:chloroplast"/>
    <property type="evidence" value="ECO:0007669"/>
    <property type="project" value="TreeGrafter"/>
</dbReference>
<evidence type="ECO:0000256" key="1">
    <source>
        <dbReference type="ARBA" id="ARBA00010044"/>
    </source>
</evidence>
<dbReference type="FunFam" id="3.40.50.300:FF:000982">
    <property type="entry name" value="Inactive ATP-dependent zinc metalloprotease FTSHI 2 like"/>
    <property type="match status" value="1"/>
</dbReference>
<sequence>MPARAPAVDSPPNSHSSLPQPALAAKVAQKKRSSKKPDALTPQEWKTWSQGLPVVANRIPYTDILNLKREGKLKHIIKPSGKGLKERPVVVLAVLDDSKVVRLVVPSIESDQKFWKSWDELEIDSICVQAYTPPVKTPDVPRPFLGFLSKFPLWLYSFVKPKPVSKKVLELRKQREELKKSRIKETMSMKKEMAQMEKAARAQMKMEERKQKMEAQKLNSEQAMLEARIKYYRMSNMWKELARDSNVTLGIGLLFFVIFYQTVVLSYKKQKKDYEDRLKIEKAEAEEKRKMKELERGLSGFEDDDDEGEGKPGEENPYMKMAQQFMKSGARVRRAQNPKNAKLSQYLERGVDVKFSDVAGLGKIRLELEEIVKFFTHGEIYRRRGVKIPGGILLCGPPGVGKTLLAKAVAGEAGVNFFSISASQFVEIYVGVGASRVRALYQEARDSAPSVVFIDELDAVGRERGLIKGSGGQERDATLNQLLVCLDGFEGRGNVITIASTNRPDILDPALVRPGRFDRKIFIPKPGLIGRLEILKVHARKKPMAEDVDYAAVAAMTDGMVGAELANIVEVAAINMMRDGRTEITTDDLLQAAQIEERGMLDKKERSPEIWKQVAINEAAMAVVAMNFQDLSNIEFINIAPRAGRELGYVRMKMDHIKFKEGLLSRQSLLDHITVQLAPRAADEIWHGVGQLSTIWAETADNARSAARAFVLGGLSDKYYGVSNFWVADRLNDIDSEALRILNMCYGRAKELLEKNRKLMDALVDKLVEKKSLNKQEFLNLVELHGYIQPSPPSILDIRASKQAQMQSVMMKHKEEANRILT</sequence>
<comment type="similarity">
    <text evidence="2">In the N-terminal section; belongs to the AAA ATPase family.</text>
</comment>
<comment type="caution">
    <text evidence="9">The sequence shown here is derived from an EMBL/GenBank/DDBJ whole genome shotgun (WGS) entry which is preliminary data.</text>
</comment>
<dbReference type="GO" id="GO:0005524">
    <property type="term" value="F:ATP binding"/>
    <property type="evidence" value="ECO:0007669"/>
    <property type="project" value="InterPro"/>
</dbReference>
<evidence type="ECO:0000313" key="10">
    <source>
        <dbReference type="Proteomes" id="UP000326396"/>
    </source>
</evidence>
<dbReference type="GO" id="GO:0016887">
    <property type="term" value="F:ATP hydrolysis activity"/>
    <property type="evidence" value="ECO:0007669"/>
    <property type="project" value="InterPro"/>
</dbReference>
<name>A0A5N6LXH6_9ASTR</name>
<reference evidence="9 10" key="1">
    <citation type="submission" date="2019-05" db="EMBL/GenBank/DDBJ databases">
        <title>Mikania micrantha, genome provides insights into the molecular mechanism of rapid growth.</title>
        <authorList>
            <person name="Liu B."/>
        </authorList>
    </citation>
    <scope>NUCLEOTIDE SEQUENCE [LARGE SCALE GENOMIC DNA]</scope>
    <source>
        <strain evidence="9">NLD-2019</strain>
        <tissue evidence="9">Leaf</tissue>
    </source>
</reference>
<dbReference type="PANTHER" id="PTHR23076">
    <property type="entry name" value="METALLOPROTEASE M41 FTSH"/>
    <property type="match status" value="1"/>
</dbReference>
<evidence type="ECO:0000256" key="2">
    <source>
        <dbReference type="ARBA" id="ARBA00010550"/>
    </source>
</evidence>
<keyword evidence="6" id="KW-0175">Coiled coil</keyword>
<organism evidence="9 10">
    <name type="scientific">Mikania micrantha</name>
    <name type="common">bitter vine</name>
    <dbReference type="NCBI Taxonomy" id="192012"/>
    <lineage>
        <taxon>Eukaryota</taxon>
        <taxon>Viridiplantae</taxon>
        <taxon>Streptophyta</taxon>
        <taxon>Embryophyta</taxon>
        <taxon>Tracheophyta</taxon>
        <taxon>Spermatophyta</taxon>
        <taxon>Magnoliopsida</taxon>
        <taxon>eudicotyledons</taxon>
        <taxon>Gunneridae</taxon>
        <taxon>Pentapetalae</taxon>
        <taxon>asterids</taxon>
        <taxon>campanulids</taxon>
        <taxon>Asterales</taxon>
        <taxon>Asteraceae</taxon>
        <taxon>Asteroideae</taxon>
        <taxon>Heliantheae alliance</taxon>
        <taxon>Eupatorieae</taxon>
        <taxon>Mikania</taxon>
    </lineage>
</organism>
<dbReference type="InterPro" id="IPR037219">
    <property type="entry name" value="Peptidase_M41-like"/>
</dbReference>
<dbReference type="Proteomes" id="UP000326396">
    <property type="component" value="Linkage Group LG8"/>
</dbReference>
<dbReference type="CDD" id="cd19501">
    <property type="entry name" value="RecA-like_FtsH"/>
    <property type="match status" value="1"/>
</dbReference>
<dbReference type="GO" id="GO:0045037">
    <property type="term" value="P:protein import into chloroplast stroma"/>
    <property type="evidence" value="ECO:0007669"/>
    <property type="project" value="TreeGrafter"/>
</dbReference>
<evidence type="ECO:0000256" key="7">
    <source>
        <dbReference type="SAM" id="MobiDB-lite"/>
    </source>
</evidence>
<dbReference type="GO" id="GO:0004176">
    <property type="term" value="F:ATP-dependent peptidase activity"/>
    <property type="evidence" value="ECO:0007669"/>
    <property type="project" value="InterPro"/>
</dbReference>
<keyword evidence="4" id="KW-0378">Hydrolase</keyword>